<dbReference type="RefSeq" id="WP_243117336.1">
    <property type="nucleotide sequence ID" value="NZ_DAIQXH010000012.1"/>
</dbReference>
<dbReference type="AlphaFoldDB" id="A0A4R3KES6"/>
<dbReference type="SUPFAM" id="SSF51182">
    <property type="entry name" value="RmlC-like cupins"/>
    <property type="match status" value="1"/>
</dbReference>
<evidence type="ECO:0000313" key="2">
    <source>
        <dbReference type="Proteomes" id="UP000295726"/>
    </source>
</evidence>
<gene>
    <name evidence="1" type="ORF">EDD59_10356</name>
</gene>
<sequence length="435" mass="49527">MTEKDLIIKNGEMLDQQLAAAKKTGNLVVKDATSDEDVIRKTFEVGKGIFRLFPAFVPRRFGKAGHRLKLHPDDYFAFGMDRGSITERWFASTIAAQNGETAKADEGMAYVCVDYNSDEKFSLRTAVKVLREELVGAELMDRYNGWPMYSKFFDNENPLFHHLHLTFEAAARVGKLGKPECYYFPKQLNNYFGEANYTYFGFDPDVEPEEIKERIRKFADDDTRITELSRAYRVELGTGWYTPAGVIHAPASVLTYEPQWNSDVNSVYENIVSGEVYPPEMLDEECPPDKKGDIDYIFGLLDWEKNVDPHYRKHYFRPPITASESESYIEKWITYANEHIAAKELTIYPGQTVIIKDDTAYGCIFIQGHGKFGIYDCEAATLLRFGQQSTDEFFVSEKAARTGVTITNLSRVEPLVVLKHFGPNCPNVAEKASDN</sequence>
<reference evidence="1 2" key="1">
    <citation type="submission" date="2019-03" db="EMBL/GenBank/DDBJ databases">
        <title>Genomic Encyclopedia of Type Strains, Phase IV (KMG-IV): sequencing the most valuable type-strain genomes for metagenomic binning, comparative biology and taxonomic classification.</title>
        <authorList>
            <person name="Goeker M."/>
        </authorList>
    </citation>
    <scope>NUCLEOTIDE SEQUENCE [LARGE SCALE GENOMIC DNA]</scope>
    <source>
        <strain evidence="1 2">DSM 29489</strain>
    </source>
</reference>
<proteinExistence type="predicted"/>
<keyword evidence="2" id="KW-1185">Reference proteome</keyword>
<name>A0A4R3KES6_9FIRM</name>
<comment type="caution">
    <text evidence="1">The sequence shown here is derived from an EMBL/GenBank/DDBJ whole genome shotgun (WGS) entry which is preliminary data.</text>
</comment>
<evidence type="ECO:0008006" key="3">
    <source>
        <dbReference type="Google" id="ProtNLM"/>
    </source>
</evidence>
<dbReference type="Proteomes" id="UP000295726">
    <property type="component" value="Unassembled WGS sequence"/>
</dbReference>
<organism evidence="1 2">
    <name type="scientific">Muricomes intestini</name>
    <dbReference type="NCBI Taxonomy" id="1796634"/>
    <lineage>
        <taxon>Bacteria</taxon>
        <taxon>Bacillati</taxon>
        <taxon>Bacillota</taxon>
        <taxon>Clostridia</taxon>
        <taxon>Lachnospirales</taxon>
        <taxon>Lachnospiraceae</taxon>
        <taxon>Muricomes</taxon>
    </lineage>
</organism>
<dbReference type="EMBL" id="SLZZ01000003">
    <property type="protein sequence ID" value="TCS81640.1"/>
    <property type="molecule type" value="Genomic_DNA"/>
</dbReference>
<protein>
    <recommendedName>
        <fullName evidence="3">Mannose-6-phosphate isomerase class I</fullName>
    </recommendedName>
</protein>
<dbReference type="InterPro" id="IPR014710">
    <property type="entry name" value="RmlC-like_jellyroll"/>
</dbReference>
<evidence type="ECO:0000313" key="1">
    <source>
        <dbReference type="EMBL" id="TCS81640.1"/>
    </source>
</evidence>
<accession>A0A4R3KES6</accession>
<dbReference type="Gene3D" id="2.60.120.10">
    <property type="entry name" value="Jelly Rolls"/>
    <property type="match status" value="1"/>
</dbReference>
<dbReference type="InterPro" id="IPR011051">
    <property type="entry name" value="RmlC_Cupin_sf"/>
</dbReference>